<feature type="compositionally biased region" description="Basic and acidic residues" evidence="1">
    <location>
        <begin position="147"/>
        <end position="164"/>
    </location>
</feature>
<evidence type="ECO:0000256" key="1">
    <source>
        <dbReference type="SAM" id="MobiDB-lite"/>
    </source>
</evidence>
<reference evidence="2" key="1">
    <citation type="submission" date="2021-03" db="EMBL/GenBank/DDBJ databases">
        <title>Draft genome sequence of rust myrtle Austropuccinia psidii MF-1, a brazilian biotype.</title>
        <authorList>
            <person name="Quecine M.C."/>
            <person name="Pachon D.M.R."/>
            <person name="Bonatelli M.L."/>
            <person name="Correr F.H."/>
            <person name="Franceschini L.M."/>
            <person name="Leite T.F."/>
            <person name="Margarido G.R.A."/>
            <person name="Almeida C.A."/>
            <person name="Ferrarezi J.A."/>
            <person name="Labate C.A."/>
        </authorList>
    </citation>
    <scope>NUCLEOTIDE SEQUENCE</scope>
    <source>
        <strain evidence="2">MF-1</strain>
    </source>
</reference>
<comment type="caution">
    <text evidence="2">The sequence shown here is derived from an EMBL/GenBank/DDBJ whole genome shotgun (WGS) entry which is preliminary data.</text>
</comment>
<accession>A0A9Q3KA96</accession>
<keyword evidence="3" id="KW-1185">Reference proteome</keyword>
<dbReference type="EMBL" id="AVOT02101157">
    <property type="protein sequence ID" value="MBW0577680.1"/>
    <property type="molecule type" value="Genomic_DNA"/>
</dbReference>
<dbReference type="OrthoDB" id="2506710at2759"/>
<gene>
    <name evidence="2" type="ORF">O181_117395</name>
</gene>
<protein>
    <submittedName>
        <fullName evidence="2">Uncharacterized protein</fullName>
    </submittedName>
</protein>
<dbReference type="AlphaFoldDB" id="A0A9Q3KA96"/>
<name>A0A9Q3KA96_9BASI</name>
<feature type="compositionally biased region" description="Basic residues" evidence="1">
    <location>
        <begin position="175"/>
        <end position="184"/>
    </location>
</feature>
<sequence length="478" mass="54283">MTPTRSGSNYSIQSNGSGPGHSSHKSKRQEYQPRGEAQIEDARISTSSQRLASTFEPLIESPEADITAISVRHESFPTGSSGDLPVSVEELVYGCQTARVGTSPKSLDRHPELLSSSEEVHGSRKDRRASEGLDTNLLQRTSPTDKSLVEKPKHVIRGSEEECQKSPNKPQIPIRRAKKGKGKGKAQVEQVSHTELQNPKERKDSHGQCVQHGKNSDGIQKQGGGKVEPIFPKEIDFAKLVTQFESCNKEILTKFKTFEYIQQKLGNEILQVKDQQKTIIGLENVNKDNIVSFTQICARVESKVTLLNQPDDNSISFITGKLRESKLKVQNLENSTGHNAALFQEQLEKSDKARLELKEDIQSSINNISLKNELPRQSTPILDRNVLNDLHHTISSNEVETACNFKDIPKLEEWPAFKGEREYNHMEFMKTIDMFKEDFNQPDEYISARLHLLFLRSAKKRYYKMRQDHGKHSWPWWK</sequence>
<dbReference type="Proteomes" id="UP000765509">
    <property type="component" value="Unassembled WGS sequence"/>
</dbReference>
<feature type="region of interest" description="Disordered" evidence="1">
    <location>
        <begin position="101"/>
        <end position="225"/>
    </location>
</feature>
<feature type="compositionally biased region" description="Polar residues" evidence="1">
    <location>
        <begin position="136"/>
        <end position="145"/>
    </location>
</feature>
<evidence type="ECO:0000313" key="3">
    <source>
        <dbReference type="Proteomes" id="UP000765509"/>
    </source>
</evidence>
<feature type="compositionally biased region" description="Basic and acidic residues" evidence="1">
    <location>
        <begin position="106"/>
        <end position="131"/>
    </location>
</feature>
<evidence type="ECO:0000313" key="2">
    <source>
        <dbReference type="EMBL" id="MBW0577680.1"/>
    </source>
</evidence>
<proteinExistence type="predicted"/>
<feature type="region of interest" description="Disordered" evidence="1">
    <location>
        <begin position="1"/>
        <end position="61"/>
    </location>
</feature>
<feature type="compositionally biased region" description="Polar residues" evidence="1">
    <location>
        <begin position="1"/>
        <end position="13"/>
    </location>
</feature>
<organism evidence="2 3">
    <name type="scientific">Austropuccinia psidii MF-1</name>
    <dbReference type="NCBI Taxonomy" id="1389203"/>
    <lineage>
        <taxon>Eukaryota</taxon>
        <taxon>Fungi</taxon>
        <taxon>Dikarya</taxon>
        <taxon>Basidiomycota</taxon>
        <taxon>Pucciniomycotina</taxon>
        <taxon>Pucciniomycetes</taxon>
        <taxon>Pucciniales</taxon>
        <taxon>Sphaerophragmiaceae</taxon>
        <taxon>Austropuccinia</taxon>
    </lineage>
</organism>